<evidence type="ECO:0000256" key="4">
    <source>
        <dbReference type="ARBA" id="ARBA00022989"/>
    </source>
</evidence>
<feature type="transmembrane region" description="Helical" evidence="6">
    <location>
        <begin position="142"/>
        <end position="163"/>
    </location>
</feature>
<dbReference type="EMBL" id="BMAT01005364">
    <property type="protein sequence ID" value="GFR91817.1"/>
    <property type="molecule type" value="Genomic_DNA"/>
</dbReference>
<dbReference type="PANTHER" id="PTHR43385:SF1">
    <property type="entry name" value="RIBOFLAVIN TRANSPORTER RIBJ"/>
    <property type="match status" value="1"/>
</dbReference>
<dbReference type="InterPro" id="IPR052983">
    <property type="entry name" value="MFS_Riboflavin_Transporter"/>
</dbReference>
<dbReference type="AlphaFoldDB" id="A0AAV4H2S0"/>
<name>A0AAV4H2S0_9GAST</name>
<evidence type="ECO:0000313" key="7">
    <source>
        <dbReference type="EMBL" id="GFR91817.1"/>
    </source>
</evidence>
<keyword evidence="3 6" id="KW-0812">Transmembrane</keyword>
<dbReference type="PANTHER" id="PTHR43385">
    <property type="entry name" value="RIBOFLAVIN TRANSPORTER RIBJ"/>
    <property type="match status" value="1"/>
</dbReference>
<evidence type="ECO:0000256" key="5">
    <source>
        <dbReference type="ARBA" id="ARBA00023136"/>
    </source>
</evidence>
<dbReference type="Proteomes" id="UP000762676">
    <property type="component" value="Unassembled WGS sequence"/>
</dbReference>
<keyword evidence="2" id="KW-0813">Transport</keyword>
<reference evidence="7 8" key="1">
    <citation type="journal article" date="2021" name="Elife">
        <title>Chloroplast acquisition without the gene transfer in kleptoplastic sea slugs, Plakobranchus ocellatus.</title>
        <authorList>
            <person name="Maeda T."/>
            <person name="Takahashi S."/>
            <person name="Yoshida T."/>
            <person name="Shimamura S."/>
            <person name="Takaki Y."/>
            <person name="Nagai Y."/>
            <person name="Toyoda A."/>
            <person name="Suzuki Y."/>
            <person name="Arimoto A."/>
            <person name="Ishii H."/>
            <person name="Satoh N."/>
            <person name="Nishiyama T."/>
            <person name="Hasebe M."/>
            <person name="Maruyama T."/>
            <person name="Minagawa J."/>
            <person name="Obokata J."/>
            <person name="Shigenobu S."/>
        </authorList>
    </citation>
    <scope>NUCLEOTIDE SEQUENCE [LARGE SCALE GENOMIC DNA]</scope>
</reference>
<comment type="subcellular location">
    <subcellularLocation>
        <location evidence="1">Membrane</location>
        <topology evidence="1">Multi-pass membrane protein</topology>
    </subcellularLocation>
</comment>
<evidence type="ECO:0000256" key="1">
    <source>
        <dbReference type="ARBA" id="ARBA00004141"/>
    </source>
</evidence>
<feature type="transmembrane region" description="Helical" evidence="6">
    <location>
        <begin position="51"/>
        <end position="68"/>
    </location>
</feature>
<gene>
    <name evidence="7" type="ORF">ElyMa_002601800</name>
</gene>
<feature type="transmembrane region" description="Helical" evidence="6">
    <location>
        <begin position="351"/>
        <end position="371"/>
    </location>
</feature>
<dbReference type="GO" id="GO:0022857">
    <property type="term" value="F:transmembrane transporter activity"/>
    <property type="evidence" value="ECO:0007669"/>
    <property type="project" value="InterPro"/>
</dbReference>
<evidence type="ECO:0000256" key="6">
    <source>
        <dbReference type="SAM" id="Phobius"/>
    </source>
</evidence>
<feature type="transmembrane region" description="Helical" evidence="6">
    <location>
        <begin position="80"/>
        <end position="100"/>
    </location>
</feature>
<evidence type="ECO:0000256" key="3">
    <source>
        <dbReference type="ARBA" id="ARBA00022692"/>
    </source>
</evidence>
<keyword evidence="4 6" id="KW-1133">Transmembrane helix</keyword>
<dbReference type="SUPFAM" id="SSF103473">
    <property type="entry name" value="MFS general substrate transporter"/>
    <property type="match status" value="1"/>
</dbReference>
<keyword evidence="5 6" id="KW-0472">Membrane</keyword>
<organism evidence="7 8">
    <name type="scientific">Elysia marginata</name>
    <dbReference type="NCBI Taxonomy" id="1093978"/>
    <lineage>
        <taxon>Eukaryota</taxon>
        <taxon>Metazoa</taxon>
        <taxon>Spiralia</taxon>
        <taxon>Lophotrochozoa</taxon>
        <taxon>Mollusca</taxon>
        <taxon>Gastropoda</taxon>
        <taxon>Heterobranchia</taxon>
        <taxon>Euthyneura</taxon>
        <taxon>Panpulmonata</taxon>
        <taxon>Sacoglossa</taxon>
        <taxon>Placobranchoidea</taxon>
        <taxon>Plakobranchidae</taxon>
        <taxon>Elysia</taxon>
    </lineage>
</organism>
<feature type="transmembrane region" description="Helical" evidence="6">
    <location>
        <begin position="106"/>
        <end position="130"/>
    </location>
</feature>
<dbReference type="GO" id="GO:0016020">
    <property type="term" value="C:membrane"/>
    <property type="evidence" value="ECO:0007669"/>
    <property type="project" value="UniProtKB-SubCell"/>
</dbReference>
<dbReference type="InterPro" id="IPR011701">
    <property type="entry name" value="MFS"/>
</dbReference>
<feature type="transmembrane region" description="Helical" evidence="6">
    <location>
        <begin position="9"/>
        <end position="31"/>
    </location>
</feature>
<evidence type="ECO:0000313" key="8">
    <source>
        <dbReference type="Proteomes" id="UP000762676"/>
    </source>
</evidence>
<proteinExistence type="predicted"/>
<keyword evidence="8" id="KW-1185">Reference proteome</keyword>
<accession>A0AAV4H2S0</accession>
<evidence type="ECO:0000256" key="2">
    <source>
        <dbReference type="ARBA" id="ARBA00022448"/>
    </source>
</evidence>
<feature type="transmembrane region" description="Helical" evidence="6">
    <location>
        <begin position="473"/>
        <end position="495"/>
    </location>
</feature>
<dbReference type="Gene3D" id="1.20.1250.20">
    <property type="entry name" value="MFS general substrate transporter like domains"/>
    <property type="match status" value="2"/>
</dbReference>
<feature type="transmembrane region" description="Helical" evidence="6">
    <location>
        <begin position="445"/>
        <end position="467"/>
    </location>
</feature>
<feature type="transmembrane region" description="Helical" evidence="6">
    <location>
        <begin position="191"/>
        <end position="213"/>
    </location>
</feature>
<protein>
    <submittedName>
        <fullName evidence="7">Major facilitator superfamily MFS-1 domain containing protein</fullName>
    </submittedName>
</protein>
<comment type="caution">
    <text evidence="7">The sequence shown here is derived from an EMBL/GenBank/DDBJ whole genome shotgun (WGS) entry which is preliminary data.</text>
</comment>
<dbReference type="InterPro" id="IPR036259">
    <property type="entry name" value="MFS_trans_sf"/>
</dbReference>
<sequence>MHQSYRKALVLAGAFLNAFPLSLLSFFGNLLPYIDSYCYAYRDQIVINIDPLWTASVFLGSFILGMIFSTPAERCFGMHLSILLANIGAIFSVSSGYFAIKEPLALALAFGGLQGVFVGIVYAMLIKLLLNTMPDHGGTATGLMSAGPVLGALINVGVAYAVINPNNKKPDVEMNNKVFFSDKGLTDRVPYYFLVVGVMTATFTLIGISLIYIGSWKTRQNDDEETLTESVGIDSSKTVTASNKPETSSLIVSGARVYGNKDHQQVCKTKECDSVSSPANDGTVRENRKTYSLQSNGTKKINAVADKSPREIIKTARFWLIWLAYVSSNHTNYLHLNLYKRYGERVIQDDSLLVTCGIISNAGMVIVRPLVGVASDKIGIRGINVYLNAASCLFMSLMIIVLHTCPWIYLILVVVEYMGTSPHTMLFSLLTAYEFGQTNCGSNMGLIRSGNIALVLLEPFFVDFLIQTIGWDWLFLTGSLASAVATAAIMALDYFP</sequence>
<dbReference type="Pfam" id="PF07690">
    <property type="entry name" value="MFS_1"/>
    <property type="match status" value="1"/>
</dbReference>